<name>A0A080ZK00_PHYNI</name>
<comment type="caution">
    <text evidence="2">The sequence shown here is derived from an EMBL/GenBank/DDBJ whole genome shotgun (WGS) entry which is preliminary data.</text>
</comment>
<reference evidence="2 3" key="1">
    <citation type="submission" date="2013-11" db="EMBL/GenBank/DDBJ databases">
        <title>The Genome Sequence of Phytophthora parasitica P1976.</title>
        <authorList>
            <consortium name="The Broad Institute Genomics Platform"/>
            <person name="Russ C."/>
            <person name="Tyler B."/>
            <person name="Panabieres F."/>
            <person name="Shan W."/>
            <person name="Tripathy S."/>
            <person name="Grunwald N."/>
            <person name="Machado M."/>
            <person name="Johnson C.S."/>
            <person name="Walker B."/>
            <person name="Young S."/>
            <person name="Zeng Q."/>
            <person name="Gargeya S."/>
            <person name="Fitzgerald M."/>
            <person name="Haas B."/>
            <person name="Abouelleil A."/>
            <person name="Allen A.W."/>
            <person name="Alvarado L."/>
            <person name="Arachchi H.M."/>
            <person name="Berlin A.M."/>
            <person name="Chapman S.B."/>
            <person name="Gainer-Dewar J."/>
            <person name="Goldberg J."/>
            <person name="Griggs A."/>
            <person name="Gujja S."/>
            <person name="Hansen M."/>
            <person name="Howarth C."/>
            <person name="Imamovic A."/>
            <person name="Ireland A."/>
            <person name="Larimer J."/>
            <person name="McCowan C."/>
            <person name="Murphy C."/>
            <person name="Pearson M."/>
            <person name="Poon T.W."/>
            <person name="Priest M."/>
            <person name="Roberts A."/>
            <person name="Saif S."/>
            <person name="Shea T."/>
            <person name="Sisk P."/>
            <person name="Sykes S."/>
            <person name="Wortman J."/>
            <person name="Nusbaum C."/>
            <person name="Birren B."/>
        </authorList>
    </citation>
    <scope>NUCLEOTIDE SEQUENCE [LARGE SCALE GENOMIC DNA]</scope>
    <source>
        <strain evidence="2 3">P1976</strain>
    </source>
</reference>
<evidence type="ECO:0000256" key="1">
    <source>
        <dbReference type="SAM" id="MobiDB-lite"/>
    </source>
</evidence>
<organism evidence="2 3">
    <name type="scientific">Phytophthora nicotianae P1976</name>
    <dbReference type="NCBI Taxonomy" id="1317066"/>
    <lineage>
        <taxon>Eukaryota</taxon>
        <taxon>Sar</taxon>
        <taxon>Stramenopiles</taxon>
        <taxon>Oomycota</taxon>
        <taxon>Peronosporomycetes</taxon>
        <taxon>Peronosporales</taxon>
        <taxon>Peronosporaceae</taxon>
        <taxon>Phytophthora</taxon>
    </lineage>
</organism>
<feature type="non-terminal residue" evidence="2">
    <location>
        <position position="1"/>
    </location>
</feature>
<sequence length="32" mass="3288">PRCNAPVRTVDTKASDAGRAPDVSGVPHPSDN</sequence>
<feature type="region of interest" description="Disordered" evidence="1">
    <location>
        <begin position="1"/>
        <end position="32"/>
    </location>
</feature>
<evidence type="ECO:0000313" key="2">
    <source>
        <dbReference type="EMBL" id="ETO66961.1"/>
    </source>
</evidence>
<dbReference type="AlphaFoldDB" id="A0A080ZK00"/>
<accession>A0A080ZK00</accession>
<dbReference type="Proteomes" id="UP000028582">
    <property type="component" value="Unassembled WGS sequence"/>
</dbReference>
<dbReference type="EMBL" id="ANJA01002942">
    <property type="protein sequence ID" value="ETO66961.1"/>
    <property type="molecule type" value="Genomic_DNA"/>
</dbReference>
<gene>
    <name evidence="2" type="ORF">F444_15988</name>
</gene>
<proteinExistence type="predicted"/>
<evidence type="ECO:0000313" key="3">
    <source>
        <dbReference type="Proteomes" id="UP000028582"/>
    </source>
</evidence>
<protein>
    <submittedName>
        <fullName evidence="2">Uncharacterized protein</fullName>
    </submittedName>
</protein>